<feature type="domain" description="NADP-dependent oxidoreductase" evidence="2">
    <location>
        <begin position="8"/>
        <end position="324"/>
    </location>
</feature>
<dbReference type="Gene3D" id="3.20.20.100">
    <property type="entry name" value="NADP-dependent oxidoreductase domain"/>
    <property type="match status" value="1"/>
</dbReference>
<evidence type="ECO:0000313" key="3">
    <source>
        <dbReference type="EMBL" id="KAK3672171.1"/>
    </source>
</evidence>
<dbReference type="AlphaFoldDB" id="A0AAE0TQW6"/>
<keyword evidence="1" id="KW-0560">Oxidoreductase</keyword>
<evidence type="ECO:0000313" key="4">
    <source>
        <dbReference type="Proteomes" id="UP001274830"/>
    </source>
</evidence>
<dbReference type="SUPFAM" id="SSF51430">
    <property type="entry name" value="NAD(P)-linked oxidoreductase"/>
    <property type="match status" value="1"/>
</dbReference>
<dbReference type="PANTHER" id="PTHR43364:SF4">
    <property type="entry name" value="NAD(P)-LINKED OXIDOREDUCTASE SUPERFAMILY PROTEIN"/>
    <property type="match status" value="1"/>
</dbReference>
<dbReference type="Pfam" id="PF00248">
    <property type="entry name" value="Aldo_ket_red"/>
    <property type="match status" value="1"/>
</dbReference>
<proteinExistence type="predicted"/>
<keyword evidence="4" id="KW-1185">Reference proteome</keyword>
<reference evidence="3" key="1">
    <citation type="submission" date="2023-07" db="EMBL/GenBank/DDBJ databases">
        <title>Black Yeasts Isolated from many extreme environments.</title>
        <authorList>
            <person name="Coleine C."/>
            <person name="Stajich J.E."/>
            <person name="Selbmann L."/>
        </authorList>
    </citation>
    <scope>NUCLEOTIDE SEQUENCE</scope>
    <source>
        <strain evidence="3">CCFEE 5485</strain>
    </source>
</reference>
<protein>
    <recommendedName>
        <fullName evidence="2">NADP-dependent oxidoreductase domain-containing protein</fullName>
    </recommendedName>
</protein>
<dbReference type="Proteomes" id="UP001274830">
    <property type="component" value="Unassembled WGS sequence"/>
</dbReference>
<comment type="caution">
    <text evidence="3">The sequence shown here is derived from an EMBL/GenBank/DDBJ whole genome shotgun (WGS) entry which is preliminary data.</text>
</comment>
<accession>A0AAE0TQW6</accession>
<dbReference type="CDD" id="cd19075">
    <property type="entry name" value="AKR_AKR7A1-5"/>
    <property type="match status" value="1"/>
</dbReference>
<dbReference type="PANTHER" id="PTHR43364">
    <property type="entry name" value="NADH-SPECIFIC METHYLGLYOXAL REDUCTASE-RELATED"/>
    <property type="match status" value="1"/>
</dbReference>
<evidence type="ECO:0000256" key="1">
    <source>
        <dbReference type="ARBA" id="ARBA00023002"/>
    </source>
</evidence>
<sequence>MAANNNLKVVFGSMTLGEKGKMMVRISDQDEVSQLLDIFQKHGGTTVDSARLYAGGTTEGMLGDLKYADRGLLMDTKLWPSAGHPHAPAALKYWHTPEDIRRGLKDSLEALKTKKLNTFYLHAPDRKHSFVDALQEVNKLYEEGFFEYFGISNFQPWEVALVCETCRNNKWIQPTVYQGMYHALQRRTEAELFPCLRHYGMSFYAYSPLGGGFLTGRYKRDQTTFEEGSRFEPSTPAGKFHQSSFWKDSYFDAIDHITVAAEKHNFTLSEVALRWLKYHSMLSAEKGDGIILGVGSVKHLEGNFQALEKPALPEDVVNAMDEAWTMVKGAVGPYTH</sequence>
<organism evidence="3 4">
    <name type="scientific">Recurvomyces mirabilis</name>
    <dbReference type="NCBI Taxonomy" id="574656"/>
    <lineage>
        <taxon>Eukaryota</taxon>
        <taxon>Fungi</taxon>
        <taxon>Dikarya</taxon>
        <taxon>Ascomycota</taxon>
        <taxon>Pezizomycotina</taxon>
        <taxon>Dothideomycetes</taxon>
        <taxon>Dothideomycetidae</taxon>
        <taxon>Mycosphaerellales</taxon>
        <taxon>Teratosphaeriaceae</taxon>
        <taxon>Recurvomyces</taxon>
    </lineage>
</organism>
<dbReference type="GO" id="GO:0016491">
    <property type="term" value="F:oxidoreductase activity"/>
    <property type="evidence" value="ECO:0007669"/>
    <property type="project" value="UniProtKB-KW"/>
</dbReference>
<dbReference type="EMBL" id="JAUTXT010000035">
    <property type="protein sequence ID" value="KAK3672171.1"/>
    <property type="molecule type" value="Genomic_DNA"/>
</dbReference>
<evidence type="ECO:0000259" key="2">
    <source>
        <dbReference type="Pfam" id="PF00248"/>
    </source>
</evidence>
<dbReference type="InterPro" id="IPR023210">
    <property type="entry name" value="NADP_OxRdtase_dom"/>
</dbReference>
<gene>
    <name evidence="3" type="ORF">LTR78_007924</name>
</gene>
<name>A0AAE0TQW6_9PEZI</name>
<dbReference type="InterPro" id="IPR050523">
    <property type="entry name" value="AKR_Detox_Biosynth"/>
</dbReference>
<dbReference type="InterPro" id="IPR036812">
    <property type="entry name" value="NAD(P)_OxRdtase_dom_sf"/>
</dbReference>